<dbReference type="AlphaFoldDB" id="A0A498ISL5"/>
<keyword evidence="2" id="KW-1185">Reference proteome</keyword>
<sequence length="90" mass="9957">MIGRPLSLKIHGSLVRNEERELTAANDPTIRAGILLAGGGVVHGIDGEAAEWVVAEIRQIRKRSGVLMWEFRRSKAAMEELRGDLDRRGP</sequence>
<proteinExistence type="predicted"/>
<protein>
    <submittedName>
        <fullName evidence="1">Uncharacterized protein</fullName>
    </submittedName>
</protein>
<dbReference type="EMBL" id="RDQH01000336">
    <property type="protein sequence ID" value="RXH86316.1"/>
    <property type="molecule type" value="Genomic_DNA"/>
</dbReference>
<dbReference type="Proteomes" id="UP000290289">
    <property type="component" value="Chromosome 10"/>
</dbReference>
<name>A0A498ISL5_MALDO</name>
<comment type="caution">
    <text evidence="1">The sequence shown here is derived from an EMBL/GenBank/DDBJ whole genome shotgun (WGS) entry which is preliminary data.</text>
</comment>
<accession>A0A498ISL5</accession>
<gene>
    <name evidence="1" type="ORF">DVH24_017369</name>
</gene>
<evidence type="ECO:0000313" key="2">
    <source>
        <dbReference type="Proteomes" id="UP000290289"/>
    </source>
</evidence>
<evidence type="ECO:0000313" key="1">
    <source>
        <dbReference type="EMBL" id="RXH86316.1"/>
    </source>
</evidence>
<organism evidence="1 2">
    <name type="scientific">Malus domestica</name>
    <name type="common">Apple</name>
    <name type="synonym">Pyrus malus</name>
    <dbReference type="NCBI Taxonomy" id="3750"/>
    <lineage>
        <taxon>Eukaryota</taxon>
        <taxon>Viridiplantae</taxon>
        <taxon>Streptophyta</taxon>
        <taxon>Embryophyta</taxon>
        <taxon>Tracheophyta</taxon>
        <taxon>Spermatophyta</taxon>
        <taxon>Magnoliopsida</taxon>
        <taxon>eudicotyledons</taxon>
        <taxon>Gunneridae</taxon>
        <taxon>Pentapetalae</taxon>
        <taxon>rosids</taxon>
        <taxon>fabids</taxon>
        <taxon>Rosales</taxon>
        <taxon>Rosaceae</taxon>
        <taxon>Amygdaloideae</taxon>
        <taxon>Maleae</taxon>
        <taxon>Malus</taxon>
    </lineage>
</organism>
<reference evidence="1 2" key="1">
    <citation type="submission" date="2018-10" db="EMBL/GenBank/DDBJ databases">
        <title>A high-quality apple genome assembly.</title>
        <authorList>
            <person name="Hu J."/>
        </authorList>
    </citation>
    <scope>NUCLEOTIDE SEQUENCE [LARGE SCALE GENOMIC DNA]</scope>
    <source>
        <strain evidence="2">cv. HFTH1</strain>
        <tissue evidence="1">Young leaf</tissue>
    </source>
</reference>